<comment type="subcellular location">
    <subcellularLocation>
        <location evidence="2">Cytoplasm</location>
    </subcellularLocation>
</comment>
<dbReference type="InterPro" id="IPR049560">
    <property type="entry name" value="MeTrfase_RsmB-F_NOP2_cat"/>
</dbReference>
<dbReference type="InterPro" id="IPR001678">
    <property type="entry name" value="MeTrfase_RsmB-F_NOP2_dom"/>
</dbReference>
<evidence type="ECO:0000256" key="2">
    <source>
        <dbReference type="ARBA" id="ARBA00004496"/>
    </source>
</evidence>
<dbReference type="InterPro" id="IPR035926">
    <property type="entry name" value="NusB-like_sf"/>
</dbReference>
<evidence type="ECO:0000256" key="12">
    <source>
        <dbReference type="ARBA" id="ARBA00047283"/>
    </source>
</evidence>
<evidence type="ECO:0000256" key="5">
    <source>
        <dbReference type="ARBA" id="ARBA00022552"/>
    </source>
</evidence>
<dbReference type="GO" id="GO:0005737">
    <property type="term" value="C:cytoplasm"/>
    <property type="evidence" value="ECO:0007669"/>
    <property type="project" value="UniProtKB-SubCell"/>
</dbReference>
<protein>
    <recommendedName>
        <fullName evidence="3">16S rRNA (cytosine(967)-C(5))-methyltransferase</fullName>
        <ecNumber evidence="3">2.1.1.176</ecNumber>
    </recommendedName>
    <alternativeName>
        <fullName evidence="10">16S rRNA m5C967 methyltransferase</fullName>
    </alternativeName>
    <alternativeName>
        <fullName evidence="11">rRNA (cytosine-C(5)-)-methyltransferase RsmB</fullName>
    </alternativeName>
</protein>
<feature type="region of interest" description="Disordered" evidence="14">
    <location>
        <begin position="1"/>
        <end position="44"/>
    </location>
</feature>
<dbReference type="HOGENOM" id="CLU_005316_0_1_7"/>
<dbReference type="PROSITE" id="PS51686">
    <property type="entry name" value="SAM_MT_RSMB_NOP"/>
    <property type="match status" value="1"/>
</dbReference>
<gene>
    <name evidence="16" type="ordered locus">Hoch_2583</name>
</gene>
<evidence type="ECO:0000256" key="4">
    <source>
        <dbReference type="ARBA" id="ARBA00022490"/>
    </source>
</evidence>
<name>D0LLT9_HALO1</name>
<dbReference type="PRINTS" id="PR02008">
    <property type="entry name" value="RCMTFAMILY"/>
</dbReference>
<evidence type="ECO:0000259" key="15">
    <source>
        <dbReference type="PROSITE" id="PS51686"/>
    </source>
</evidence>
<comment type="similarity">
    <text evidence="13">Belongs to the class I-like SAM-binding methyltransferase superfamily. RsmB/NOP family.</text>
</comment>
<dbReference type="SUPFAM" id="SSF48013">
    <property type="entry name" value="NusB-like"/>
    <property type="match status" value="1"/>
</dbReference>
<evidence type="ECO:0000256" key="6">
    <source>
        <dbReference type="ARBA" id="ARBA00022603"/>
    </source>
</evidence>
<dbReference type="Gene3D" id="1.10.940.10">
    <property type="entry name" value="NusB-like"/>
    <property type="match status" value="1"/>
</dbReference>
<dbReference type="GO" id="GO:0006355">
    <property type="term" value="P:regulation of DNA-templated transcription"/>
    <property type="evidence" value="ECO:0007669"/>
    <property type="project" value="InterPro"/>
</dbReference>
<keyword evidence="6 13" id="KW-0489">Methyltransferase</keyword>
<feature type="binding site" evidence="13">
    <location>
        <position position="323"/>
    </location>
    <ligand>
        <name>S-adenosyl-L-methionine</name>
        <dbReference type="ChEBI" id="CHEBI:59789"/>
    </ligand>
</feature>
<evidence type="ECO:0000313" key="16">
    <source>
        <dbReference type="EMBL" id="ACY15117.1"/>
    </source>
</evidence>
<keyword evidence="5" id="KW-0698">rRNA processing</keyword>
<comment type="caution">
    <text evidence="13">Lacks conserved residue(s) required for the propagation of feature annotation.</text>
</comment>
<reference evidence="16 17" key="1">
    <citation type="journal article" date="2010" name="Stand. Genomic Sci.">
        <title>Complete genome sequence of Haliangium ochraceum type strain (SMP-2).</title>
        <authorList>
            <consortium name="US DOE Joint Genome Institute (JGI-PGF)"/>
            <person name="Ivanova N."/>
            <person name="Daum C."/>
            <person name="Lang E."/>
            <person name="Abt B."/>
            <person name="Kopitz M."/>
            <person name="Saunders E."/>
            <person name="Lapidus A."/>
            <person name="Lucas S."/>
            <person name="Glavina Del Rio T."/>
            <person name="Nolan M."/>
            <person name="Tice H."/>
            <person name="Copeland A."/>
            <person name="Cheng J.F."/>
            <person name="Chen F."/>
            <person name="Bruce D."/>
            <person name="Goodwin L."/>
            <person name="Pitluck S."/>
            <person name="Mavromatis K."/>
            <person name="Pati A."/>
            <person name="Mikhailova N."/>
            <person name="Chen A."/>
            <person name="Palaniappan K."/>
            <person name="Land M."/>
            <person name="Hauser L."/>
            <person name="Chang Y.J."/>
            <person name="Jeffries C.D."/>
            <person name="Detter J.C."/>
            <person name="Brettin T."/>
            <person name="Rohde M."/>
            <person name="Goker M."/>
            <person name="Bristow J."/>
            <person name="Markowitz V."/>
            <person name="Eisen J.A."/>
            <person name="Hugenholtz P."/>
            <person name="Kyrpides N.C."/>
            <person name="Klenk H.P."/>
        </authorList>
    </citation>
    <scope>NUCLEOTIDE SEQUENCE [LARGE SCALE GENOMIC DNA]</scope>
    <source>
        <strain evidence="17">DSM 14365 / CIP 107738 / JCM 11303 / AJ 13395 / SMP-2</strain>
    </source>
</reference>
<dbReference type="RefSeq" id="WP_012827725.1">
    <property type="nucleotide sequence ID" value="NC_013440.1"/>
</dbReference>
<keyword evidence="17" id="KW-1185">Reference proteome</keyword>
<proteinExistence type="inferred from homology"/>
<dbReference type="NCBIfam" id="NF011494">
    <property type="entry name" value="PRK14902.1"/>
    <property type="match status" value="1"/>
</dbReference>
<dbReference type="InterPro" id="IPR006027">
    <property type="entry name" value="NusB_RsmB_TIM44"/>
</dbReference>
<dbReference type="Gene3D" id="3.40.50.150">
    <property type="entry name" value="Vaccinia Virus protein VP39"/>
    <property type="match status" value="1"/>
</dbReference>
<evidence type="ECO:0000256" key="14">
    <source>
        <dbReference type="SAM" id="MobiDB-lite"/>
    </source>
</evidence>
<evidence type="ECO:0000256" key="7">
    <source>
        <dbReference type="ARBA" id="ARBA00022679"/>
    </source>
</evidence>
<dbReference type="GO" id="GO:0003723">
    <property type="term" value="F:RNA binding"/>
    <property type="evidence" value="ECO:0007669"/>
    <property type="project" value="UniProtKB-UniRule"/>
</dbReference>
<feature type="domain" description="SAM-dependent MTase RsmB/NOP-type" evidence="15">
    <location>
        <begin position="209"/>
        <end position="500"/>
    </location>
</feature>
<dbReference type="PANTHER" id="PTHR22807">
    <property type="entry name" value="NOP2 YEAST -RELATED NOL1/NOP2/FMU SUN DOMAIN-CONTAINING"/>
    <property type="match status" value="1"/>
</dbReference>
<dbReference type="NCBIfam" id="TIGR00563">
    <property type="entry name" value="rsmB"/>
    <property type="match status" value="1"/>
</dbReference>
<evidence type="ECO:0000313" key="17">
    <source>
        <dbReference type="Proteomes" id="UP000001880"/>
    </source>
</evidence>
<dbReference type="STRING" id="502025.Hoch_2583"/>
<comment type="catalytic activity">
    <reaction evidence="12">
        <text>cytidine(967) in 16S rRNA + S-adenosyl-L-methionine = 5-methylcytidine(967) in 16S rRNA + S-adenosyl-L-homocysteine + H(+)</text>
        <dbReference type="Rhea" id="RHEA:42748"/>
        <dbReference type="Rhea" id="RHEA-COMP:10219"/>
        <dbReference type="Rhea" id="RHEA-COMP:10220"/>
        <dbReference type="ChEBI" id="CHEBI:15378"/>
        <dbReference type="ChEBI" id="CHEBI:57856"/>
        <dbReference type="ChEBI" id="CHEBI:59789"/>
        <dbReference type="ChEBI" id="CHEBI:74483"/>
        <dbReference type="ChEBI" id="CHEBI:82748"/>
        <dbReference type="EC" id="2.1.1.176"/>
    </reaction>
</comment>
<dbReference type="Proteomes" id="UP000001880">
    <property type="component" value="Chromosome"/>
</dbReference>
<dbReference type="eggNOG" id="COG0781">
    <property type="taxonomic scope" value="Bacteria"/>
</dbReference>
<evidence type="ECO:0000256" key="10">
    <source>
        <dbReference type="ARBA" id="ARBA00030399"/>
    </source>
</evidence>
<dbReference type="eggNOG" id="COG0144">
    <property type="taxonomic scope" value="Bacteria"/>
</dbReference>
<evidence type="ECO:0000256" key="13">
    <source>
        <dbReference type="PROSITE-ProRule" id="PRU01023"/>
    </source>
</evidence>
<organism evidence="16 17">
    <name type="scientific">Haliangium ochraceum (strain DSM 14365 / JCM 11303 / SMP-2)</name>
    <dbReference type="NCBI Taxonomy" id="502025"/>
    <lineage>
        <taxon>Bacteria</taxon>
        <taxon>Pseudomonadati</taxon>
        <taxon>Myxococcota</taxon>
        <taxon>Polyangia</taxon>
        <taxon>Haliangiales</taxon>
        <taxon>Kofleriaceae</taxon>
        <taxon>Haliangium</taxon>
    </lineage>
</organism>
<dbReference type="AlphaFoldDB" id="D0LLT9"/>
<dbReference type="EMBL" id="CP001804">
    <property type="protein sequence ID" value="ACY15117.1"/>
    <property type="molecule type" value="Genomic_DNA"/>
</dbReference>
<dbReference type="InterPro" id="IPR004573">
    <property type="entry name" value="rRNA_ssu_MeTfrase_B"/>
</dbReference>
<feature type="compositionally biased region" description="Basic residues" evidence="14">
    <location>
        <begin position="23"/>
        <end position="32"/>
    </location>
</feature>
<dbReference type="Pfam" id="PF01029">
    <property type="entry name" value="NusB"/>
    <property type="match status" value="1"/>
</dbReference>
<dbReference type="GO" id="GO:0008649">
    <property type="term" value="F:rRNA methyltransferase activity"/>
    <property type="evidence" value="ECO:0007669"/>
    <property type="project" value="InterPro"/>
</dbReference>
<sequence>MAASDGRSGGPDGRPKSDVRPKSAGRGRRPGRGRGQDQGQGQQVRDVAHRVLRQVAKEGAFATLALGAALKSSGLDARDRALVTELCYGSLRQQMRLDRALAALTPRGLGKLDAATLSILRVAAYEILFLERVPAHASVNSAVRAARRLGGQRFAGFANGVLRTLAREGEPALPPESEPRAHLAIAWSTPGWILDALSEMVPAAELSEAVAAFNQPAPLTLRAHGVSVEALAERLRALHPQGGFSLSPLAPQALLAEGLGDPELSQAFAEGQFAVQDLGAQLAAHLLAPAAGARVLDACAGVGGKSAHLAALVGPEGRVDAADRSAGKLRLCAEGAARLGADNVHTAALDLASDDAVAWAQAGLAEAYDAVLLDAPCSGMGVLRRHPEAKLRLQPGDVGEMAALQARLLDAVSARVRPGGVLVYSVCTFTRAEGPAQIAAFLDRRDEFALEAPPSPAESGVDWAAAGLTSEAAGAGAGTIRTWPHRHGADGFFLARLRRRA</sequence>
<dbReference type="EC" id="2.1.1.176" evidence="3"/>
<evidence type="ECO:0000256" key="3">
    <source>
        <dbReference type="ARBA" id="ARBA00012140"/>
    </source>
</evidence>
<dbReference type="Pfam" id="PF01189">
    <property type="entry name" value="Methyltr_RsmB-F"/>
    <property type="match status" value="1"/>
</dbReference>
<dbReference type="PANTHER" id="PTHR22807:SF53">
    <property type="entry name" value="RIBOSOMAL RNA SMALL SUBUNIT METHYLTRANSFERASE B-RELATED"/>
    <property type="match status" value="1"/>
</dbReference>
<feature type="active site" description="Nucleophile" evidence="13">
    <location>
        <position position="427"/>
    </location>
</feature>
<keyword evidence="7 13" id="KW-0808">Transferase</keyword>
<evidence type="ECO:0000256" key="11">
    <source>
        <dbReference type="ARBA" id="ARBA00031088"/>
    </source>
</evidence>
<dbReference type="CDD" id="cd02440">
    <property type="entry name" value="AdoMet_MTases"/>
    <property type="match status" value="1"/>
</dbReference>
<comment type="function">
    <text evidence="1">Specifically methylates the cytosine at position 967 (m5C967) of 16S rRNA.</text>
</comment>
<evidence type="ECO:0000256" key="8">
    <source>
        <dbReference type="ARBA" id="ARBA00022691"/>
    </source>
</evidence>
<keyword evidence="4" id="KW-0963">Cytoplasm</keyword>
<evidence type="ECO:0000256" key="9">
    <source>
        <dbReference type="ARBA" id="ARBA00022884"/>
    </source>
</evidence>
<keyword evidence="8 13" id="KW-0949">S-adenosyl-L-methionine</keyword>
<dbReference type="KEGG" id="hoh:Hoch_2583"/>
<evidence type="ECO:0000256" key="1">
    <source>
        <dbReference type="ARBA" id="ARBA00002724"/>
    </source>
</evidence>
<accession>D0LLT9</accession>
<dbReference type="InterPro" id="IPR023267">
    <property type="entry name" value="RCMT"/>
</dbReference>
<feature type="binding site" evidence="13">
    <location>
        <position position="350"/>
    </location>
    <ligand>
        <name>S-adenosyl-L-methionine</name>
        <dbReference type="ChEBI" id="CHEBI:59789"/>
    </ligand>
</feature>
<keyword evidence="9 13" id="KW-0694">RNA-binding</keyword>
<dbReference type="SUPFAM" id="SSF53335">
    <property type="entry name" value="S-adenosyl-L-methionine-dependent methyltransferases"/>
    <property type="match status" value="1"/>
</dbReference>
<feature type="binding site" evidence="13">
    <location>
        <position position="374"/>
    </location>
    <ligand>
        <name>S-adenosyl-L-methionine</name>
        <dbReference type="ChEBI" id="CHEBI:59789"/>
    </ligand>
</feature>
<dbReference type="InterPro" id="IPR029063">
    <property type="entry name" value="SAM-dependent_MTases_sf"/>
</dbReference>